<organism evidence="2 3">
    <name type="scientific">Dryococelus australis</name>
    <dbReference type="NCBI Taxonomy" id="614101"/>
    <lineage>
        <taxon>Eukaryota</taxon>
        <taxon>Metazoa</taxon>
        <taxon>Ecdysozoa</taxon>
        <taxon>Arthropoda</taxon>
        <taxon>Hexapoda</taxon>
        <taxon>Insecta</taxon>
        <taxon>Pterygota</taxon>
        <taxon>Neoptera</taxon>
        <taxon>Polyneoptera</taxon>
        <taxon>Phasmatodea</taxon>
        <taxon>Verophasmatodea</taxon>
        <taxon>Anareolatae</taxon>
        <taxon>Phasmatidae</taxon>
        <taxon>Eurycanthinae</taxon>
        <taxon>Dryococelus</taxon>
    </lineage>
</organism>
<protein>
    <submittedName>
        <fullName evidence="2">Uncharacterized protein</fullName>
    </submittedName>
</protein>
<evidence type="ECO:0000313" key="2">
    <source>
        <dbReference type="EMBL" id="KAJ8878441.1"/>
    </source>
</evidence>
<name>A0ABQ9H2D5_9NEOP</name>
<feature type="region of interest" description="Disordered" evidence="1">
    <location>
        <begin position="1"/>
        <end position="21"/>
    </location>
</feature>
<gene>
    <name evidence="2" type="ORF">PR048_019019</name>
</gene>
<keyword evidence="3" id="KW-1185">Reference proteome</keyword>
<accession>A0ABQ9H2D5</accession>
<sequence length="537" mass="59567">MVVPVHRAPELQSNPTNESELDGCSCFLRPGCRCPVMREMQSRPSRKKRPPCEARRSPHRRRWYREKCLDQCGQPMRNFLGNLLFIPALVFRRCSILTSITLIGSQDLDDKSHPNLCTPLLSIRCRERKRVRERELKAVGGDSGATVAKRLAHSPPTKALRIQSPVGSLRIFACGNHPGRFRWSVCFLGDLLFPPAFHSCAAPYSPQSPSSALKTSLPSQQPLTTTKYILLQLQALNFDGGAAVSERLDCLPPFKIKSPARSLRIFVGGNRSANFLGDFPLPHTLYSGIAPVAHLFTFIGSQDDNHMGKSRGDPTGNRARSLTTTPPRSRVEKHSCRDSQGRVRRQIRFPAWILQFVSVEISDFVPGISVPCSRTYRISCRGSPVCERGQIELPAICVRGHIRYAARILQSVFLDISDMMPGFSVCAGRQMGLPAQSSVWPDIASRTEEEQQGLADVFSEEEAARRGGRRSPGGIVPQKQSPAAYVAQTVNSLHCLLRNVFYCLVCRLTMIDERSSNIFLARDANLLECAGVRSASG</sequence>
<feature type="compositionally biased region" description="Polar residues" evidence="1">
    <location>
        <begin position="318"/>
        <end position="327"/>
    </location>
</feature>
<dbReference type="EMBL" id="JARBHB010000007">
    <property type="protein sequence ID" value="KAJ8878441.1"/>
    <property type="molecule type" value="Genomic_DNA"/>
</dbReference>
<evidence type="ECO:0000256" key="1">
    <source>
        <dbReference type="SAM" id="MobiDB-lite"/>
    </source>
</evidence>
<feature type="region of interest" description="Disordered" evidence="1">
    <location>
        <begin position="306"/>
        <end position="337"/>
    </location>
</feature>
<comment type="caution">
    <text evidence="2">The sequence shown here is derived from an EMBL/GenBank/DDBJ whole genome shotgun (WGS) entry which is preliminary data.</text>
</comment>
<proteinExistence type="predicted"/>
<evidence type="ECO:0000313" key="3">
    <source>
        <dbReference type="Proteomes" id="UP001159363"/>
    </source>
</evidence>
<dbReference type="Proteomes" id="UP001159363">
    <property type="component" value="Chromosome 6"/>
</dbReference>
<reference evidence="2 3" key="1">
    <citation type="submission" date="2023-02" db="EMBL/GenBank/DDBJ databases">
        <title>LHISI_Scaffold_Assembly.</title>
        <authorList>
            <person name="Stuart O.P."/>
            <person name="Cleave R."/>
            <person name="Magrath M.J.L."/>
            <person name="Mikheyev A.S."/>
        </authorList>
    </citation>
    <scope>NUCLEOTIDE SEQUENCE [LARGE SCALE GENOMIC DNA]</scope>
    <source>
        <strain evidence="2">Daus_M_001</strain>
        <tissue evidence="2">Leg muscle</tissue>
    </source>
</reference>